<protein>
    <recommendedName>
        <fullName evidence="1">Reverse transcriptase domain-containing protein</fullName>
    </recommendedName>
</protein>
<evidence type="ECO:0000313" key="2">
    <source>
        <dbReference type="EMBL" id="KAK3889511.1"/>
    </source>
</evidence>
<organism evidence="2 3">
    <name type="scientific">Petrolisthes cinctipes</name>
    <name type="common">Flat porcelain crab</name>
    <dbReference type="NCBI Taxonomy" id="88211"/>
    <lineage>
        <taxon>Eukaryota</taxon>
        <taxon>Metazoa</taxon>
        <taxon>Ecdysozoa</taxon>
        <taxon>Arthropoda</taxon>
        <taxon>Crustacea</taxon>
        <taxon>Multicrustacea</taxon>
        <taxon>Malacostraca</taxon>
        <taxon>Eumalacostraca</taxon>
        <taxon>Eucarida</taxon>
        <taxon>Decapoda</taxon>
        <taxon>Pleocyemata</taxon>
        <taxon>Anomura</taxon>
        <taxon>Galatheoidea</taxon>
        <taxon>Porcellanidae</taxon>
        <taxon>Petrolisthes</taxon>
    </lineage>
</organism>
<dbReference type="AlphaFoldDB" id="A0AAE1GCS2"/>
<dbReference type="Proteomes" id="UP001286313">
    <property type="component" value="Unassembled WGS sequence"/>
</dbReference>
<accession>A0AAE1GCS2</accession>
<dbReference type="EMBL" id="JAWQEG010000481">
    <property type="protein sequence ID" value="KAK3889511.1"/>
    <property type="molecule type" value="Genomic_DNA"/>
</dbReference>
<dbReference type="Pfam" id="PF00078">
    <property type="entry name" value="RVT_1"/>
    <property type="match status" value="1"/>
</dbReference>
<proteinExistence type="predicted"/>
<keyword evidence="3" id="KW-1185">Reference proteome</keyword>
<dbReference type="InterPro" id="IPR000477">
    <property type="entry name" value="RT_dom"/>
</dbReference>
<reference evidence="2" key="1">
    <citation type="submission" date="2023-10" db="EMBL/GenBank/DDBJ databases">
        <title>Genome assemblies of two species of porcelain crab, Petrolisthes cinctipes and Petrolisthes manimaculis (Anomura: Porcellanidae).</title>
        <authorList>
            <person name="Angst P."/>
        </authorList>
    </citation>
    <scope>NUCLEOTIDE SEQUENCE</scope>
    <source>
        <strain evidence="2">PB745_01</strain>
        <tissue evidence="2">Gill</tissue>
    </source>
</reference>
<feature type="domain" description="Reverse transcriptase" evidence="1">
    <location>
        <begin position="15"/>
        <end position="110"/>
    </location>
</feature>
<sequence>MVNIRLVYFLERGLFLSPSQSGFRKHRSTIDALVRLEAAACEAFARHQHLVCVFFDLEKAYDTTWQYGILQQLHAYGLWGRLSRFFKEFLSGRSFSVRVGTALSASVAEEEGVPRKASSVSHCLQ</sequence>
<gene>
    <name evidence="2" type="ORF">Pcinc_006483</name>
</gene>
<comment type="caution">
    <text evidence="2">The sequence shown here is derived from an EMBL/GenBank/DDBJ whole genome shotgun (WGS) entry which is preliminary data.</text>
</comment>
<evidence type="ECO:0000259" key="1">
    <source>
        <dbReference type="Pfam" id="PF00078"/>
    </source>
</evidence>
<name>A0AAE1GCS2_PETCI</name>
<evidence type="ECO:0000313" key="3">
    <source>
        <dbReference type="Proteomes" id="UP001286313"/>
    </source>
</evidence>